<organism evidence="2 3">
    <name type="scientific">Mycena metata</name>
    <dbReference type="NCBI Taxonomy" id="1033252"/>
    <lineage>
        <taxon>Eukaryota</taxon>
        <taxon>Fungi</taxon>
        <taxon>Dikarya</taxon>
        <taxon>Basidiomycota</taxon>
        <taxon>Agaricomycotina</taxon>
        <taxon>Agaricomycetes</taxon>
        <taxon>Agaricomycetidae</taxon>
        <taxon>Agaricales</taxon>
        <taxon>Marasmiineae</taxon>
        <taxon>Mycenaceae</taxon>
        <taxon>Mycena</taxon>
    </lineage>
</organism>
<comment type="caution">
    <text evidence="2">The sequence shown here is derived from an EMBL/GenBank/DDBJ whole genome shotgun (WGS) entry which is preliminary data.</text>
</comment>
<evidence type="ECO:0000313" key="3">
    <source>
        <dbReference type="Proteomes" id="UP001215598"/>
    </source>
</evidence>
<feature type="compositionally biased region" description="Basic and acidic residues" evidence="1">
    <location>
        <begin position="111"/>
        <end position="127"/>
    </location>
</feature>
<evidence type="ECO:0000313" key="2">
    <source>
        <dbReference type="EMBL" id="KAJ7772283.1"/>
    </source>
</evidence>
<dbReference type="Proteomes" id="UP001215598">
    <property type="component" value="Unassembled WGS sequence"/>
</dbReference>
<reference evidence="2" key="1">
    <citation type="submission" date="2023-03" db="EMBL/GenBank/DDBJ databases">
        <title>Massive genome expansion in bonnet fungi (Mycena s.s.) driven by repeated elements and novel gene families across ecological guilds.</title>
        <authorList>
            <consortium name="Lawrence Berkeley National Laboratory"/>
            <person name="Harder C.B."/>
            <person name="Miyauchi S."/>
            <person name="Viragh M."/>
            <person name="Kuo A."/>
            <person name="Thoen E."/>
            <person name="Andreopoulos B."/>
            <person name="Lu D."/>
            <person name="Skrede I."/>
            <person name="Drula E."/>
            <person name="Henrissat B."/>
            <person name="Morin E."/>
            <person name="Kohler A."/>
            <person name="Barry K."/>
            <person name="LaButti K."/>
            <person name="Morin E."/>
            <person name="Salamov A."/>
            <person name="Lipzen A."/>
            <person name="Mereny Z."/>
            <person name="Hegedus B."/>
            <person name="Baldrian P."/>
            <person name="Stursova M."/>
            <person name="Weitz H."/>
            <person name="Taylor A."/>
            <person name="Grigoriev I.V."/>
            <person name="Nagy L.G."/>
            <person name="Martin F."/>
            <person name="Kauserud H."/>
        </authorList>
    </citation>
    <scope>NUCLEOTIDE SEQUENCE</scope>
    <source>
        <strain evidence="2">CBHHK182m</strain>
    </source>
</reference>
<proteinExistence type="predicted"/>
<name>A0AAD7JWU8_9AGAR</name>
<protein>
    <submittedName>
        <fullName evidence="2">Uncharacterized protein</fullName>
    </submittedName>
</protein>
<keyword evidence="3" id="KW-1185">Reference proteome</keyword>
<dbReference type="EMBL" id="JARKIB010000014">
    <property type="protein sequence ID" value="KAJ7772283.1"/>
    <property type="molecule type" value="Genomic_DNA"/>
</dbReference>
<evidence type="ECO:0000256" key="1">
    <source>
        <dbReference type="SAM" id="MobiDB-lite"/>
    </source>
</evidence>
<accession>A0AAD7JWU8</accession>
<feature type="region of interest" description="Disordered" evidence="1">
    <location>
        <begin position="110"/>
        <end position="134"/>
    </location>
</feature>
<dbReference type="AlphaFoldDB" id="A0AAD7JWU8"/>
<gene>
    <name evidence="2" type="ORF">B0H16DRAFT_1451357</name>
</gene>
<sequence>MIHTRKARSVRVGAGTGSVSAARTCARARIRWPGSLRTTVLLCALVQVGARRALVVLLRHGERSRPTQRRWVPRVLSLRLRLLVLPGGGGAGVGRGVGLVGLELGVGDGEAAGKRSISWERQEDRTKGRGKGGN</sequence>